<organism evidence="1 2">
    <name type="scientific">Streptomyces solicathayae</name>
    <dbReference type="NCBI Taxonomy" id="3081768"/>
    <lineage>
        <taxon>Bacteria</taxon>
        <taxon>Bacillati</taxon>
        <taxon>Actinomycetota</taxon>
        <taxon>Actinomycetes</taxon>
        <taxon>Kitasatosporales</taxon>
        <taxon>Streptomycetaceae</taxon>
        <taxon>Streptomyces</taxon>
    </lineage>
</organism>
<evidence type="ECO:0000313" key="1">
    <source>
        <dbReference type="EMBL" id="WOX22841.1"/>
    </source>
</evidence>
<dbReference type="RefSeq" id="WP_318104158.1">
    <property type="nucleotide sequence ID" value="NZ_CP137573.1"/>
</dbReference>
<dbReference type="SUPFAM" id="SSF53807">
    <property type="entry name" value="Helical backbone' metal receptor"/>
    <property type="match status" value="1"/>
</dbReference>
<dbReference type="Gene3D" id="3.40.50.1980">
    <property type="entry name" value="Nitrogenase molybdenum iron protein domain"/>
    <property type="match status" value="2"/>
</dbReference>
<name>A0ABZ0LTL0_9ACTN</name>
<dbReference type="Proteomes" id="UP001301731">
    <property type="component" value="Chromosome"/>
</dbReference>
<keyword evidence="2" id="KW-1185">Reference proteome</keyword>
<proteinExistence type="predicted"/>
<gene>
    <name evidence="1" type="ORF">R2D22_16115</name>
</gene>
<protein>
    <submittedName>
        <fullName evidence="1">ABC transporter substrate-binding protein</fullName>
    </submittedName>
</protein>
<dbReference type="EMBL" id="CP137573">
    <property type="protein sequence ID" value="WOX22841.1"/>
    <property type="molecule type" value="Genomic_DNA"/>
</dbReference>
<accession>A0ABZ0LTL0</accession>
<reference evidence="1 2" key="1">
    <citation type="submission" date="2023-10" db="EMBL/GenBank/DDBJ databases">
        <title>The genome sequence of Streptomyces sp. HUAS YS2.</title>
        <authorList>
            <person name="Mo P."/>
        </authorList>
    </citation>
    <scope>NUCLEOTIDE SEQUENCE [LARGE SCALE GENOMIC DNA]</scope>
    <source>
        <strain evidence="1 2">HUAS YS2</strain>
    </source>
</reference>
<sequence length="292" mass="29822">MGADASGWEFTDDRGAALRLPRRPRRVVAYVRAGAALLDLGVVPVAVYGSGHDGDGLDPVKAGELGATGVPYLGPGRLLDGDPSGALGAVRADLVVDVTYDGKSGYALDEAVAEGLGVPMVALSVGGEVTLARILERFGGLGAGLLGAASAPEAPGSVAEAEMALASAAASGRRPVVLALSGAGPEQVHLARPQAWPELARMVELGVRIVEPGPGAGASWLTADWERAAELRPDVVLVDSRANAVWPEGSEAYPEVWRAVVGGSRVVPWNPETPPSAVAFGRFFREVAAALG</sequence>
<evidence type="ECO:0000313" key="2">
    <source>
        <dbReference type="Proteomes" id="UP001301731"/>
    </source>
</evidence>